<sequence>MQSQDVAPRPAPPATDPVVDVEQAEAALVEHYPHLVRLAYLVLPPGLGRSRRVLTAHSLTQRALPRSRTATPVIPAQSAGREGDPGYALVRLRVVRTALEACLPLKRRAWPRRSQLPPLLPQVWGLKLFPRSGGAAELALDQRLSALSAAGRAAYVLRGLERLPDGDVRQVLRAAGAPDADAALREADEVDAPYALLGSPEFDPCSLQARPTDLMRRRQRTRAALVAGAALVVCGTLLGLPDGGWGPDGAAAPPYAENPAARAALDPGRLTKAAPGAWRTSARTDFSVWPARGDLTGDKRLLRRALAVWARPGGTVRVAATPGTPAGGPSGPPQLLYAGTVDGARVVILYDGLRVARYAEPEDGTAGAALDLARTDGAGRAEAGAVVLGRADGNVRYLTAPWVTGAAERDLTRPGSGAMDLTLTDGVTAPLAGPAERSGGCTSWNVLQLTDGSTTRLLSDLGELVPARLTTGRPGAAKEASGAAALRTWAPYACSLGAVRGQGVRSVNAWEFATQPLPGDGSAAWVCTRAETWRGGGARVMAQFRPPGAKLAAVVAKAEDVPACGRRDPHVLAGVLWKSEGGRWYLVAAGSRDTESVRATGGISASAEGNLLTAKAEQGARADLKGTLDDGRTISGLR</sequence>
<dbReference type="EMBL" id="JACVQF010000184">
    <property type="protein sequence ID" value="MBD0420031.1"/>
    <property type="molecule type" value="Genomic_DNA"/>
</dbReference>
<keyword evidence="1" id="KW-1133">Transmembrane helix</keyword>
<evidence type="ECO:0000313" key="3">
    <source>
        <dbReference type="Proteomes" id="UP000621210"/>
    </source>
</evidence>
<reference evidence="2" key="1">
    <citation type="submission" date="2020-09" db="EMBL/GenBank/DDBJ databases">
        <title>Streptomyces grisecoloratus sp. nov., isolated from cotton soil.</title>
        <authorList>
            <person name="Xing L."/>
        </authorList>
    </citation>
    <scope>NUCLEOTIDE SEQUENCE</scope>
    <source>
        <strain evidence="2">TRM S81-3</strain>
    </source>
</reference>
<comment type="caution">
    <text evidence="2">The sequence shown here is derived from an EMBL/GenBank/DDBJ whole genome shotgun (WGS) entry which is preliminary data.</text>
</comment>
<protein>
    <recommendedName>
        <fullName evidence="4">DNA-directed RNA polymerase specialized sigma24 family protein</fullName>
    </recommendedName>
</protein>
<organism evidence="2 3">
    <name type="scientific">Streptomyces griseicoloratus</name>
    <dbReference type="NCBI Taxonomy" id="2752516"/>
    <lineage>
        <taxon>Bacteria</taxon>
        <taxon>Bacillati</taxon>
        <taxon>Actinomycetota</taxon>
        <taxon>Actinomycetes</taxon>
        <taxon>Kitasatosporales</taxon>
        <taxon>Streptomycetaceae</taxon>
        <taxon>Streptomyces</taxon>
    </lineage>
</organism>
<evidence type="ECO:0000313" key="2">
    <source>
        <dbReference type="EMBL" id="MBD0420031.1"/>
    </source>
</evidence>
<proteinExistence type="predicted"/>
<keyword evidence="1" id="KW-0812">Transmembrane</keyword>
<keyword evidence="1" id="KW-0472">Membrane</keyword>
<evidence type="ECO:0008006" key="4">
    <source>
        <dbReference type="Google" id="ProtNLM"/>
    </source>
</evidence>
<keyword evidence="3" id="KW-1185">Reference proteome</keyword>
<accession>A0A926L1S6</accession>
<dbReference type="Proteomes" id="UP000621210">
    <property type="component" value="Unassembled WGS sequence"/>
</dbReference>
<evidence type="ECO:0000256" key="1">
    <source>
        <dbReference type="SAM" id="Phobius"/>
    </source>
</evidence>
<reference evidence="2" key="2">
    <citation type="submission" date="2020-09" db="EMBL/GenBank/DDBJ databases">
        <authorList>
            <person name="Luo X."/>
        </authorList>
    </citation>
    <scope>NUCLEOTIDE SEQUENCE</scope>
    <source>
        <strain evidence="2">TRM S81-3</strain>
    </source>
</reference>
<name>A0A926L1S6_9ACTN</name>
<gene>
    <name evidence="2" type="ORF">H0H10_12760</name>
</gene>
<dbReference type="AlphaFoldDB" id="A0A926L1S6"/>
<feature type="transmembrane region" description="Helical" evidence="1">
    <location>
        <begin position="223"/>
        <end position="240"/>
    </location>
</feature>
<dbReference type="RefSeq" id="WP_188181028.1">
    <property type="nucleotide sequence ID" value="NZ_JACVQF010000184.1"/>
</dbReference>